<dbReference type="Proteomes" id="UP000598775">
    <property type="component" value="Unassembled WGS sequence"/>
</dbReference>
<dbReference type="InterPro" id="IPR050194">
    <property type="entry name" value="Glycosyltransferase_grp1"/>
</dbReference>
<dbReference type="AlphaFoldDB" id="A0A917B237"/>
<organism evidence="1 2">
    <name type="scientific">Subtercola lobariae</name>
    <dbReference type="NCBI Taxonomy" id="1588641"/>
    <lineage>
        <taxon>Bacteria</taxon>
        <taxon>Bacillati</taxon>
        <taxon>Actinomycetota</taxon>
        <taxon>Actinomycetes</taxon>
        <taxon>Micrococcales</taxon>
        <taxon>Microbacteriaceae</taxon>
        <taxon>Subtercola</taxon>
    </lineage>
</organism>
<sequence>MPAVTAPESIRLIPELRSVHITRYYETTPAHMLYFTEKYDLAGSEVPKQFRKVNLKQALRLLRGSRATVLEMPEPLWVRFLPTGIAIALTWKLSGFITGRKRVLVTYAMENNDLGNLIGGNRRVPAACVRAFGLGLGLYIRLVLDKIAFASEGSRNLYLSIPFVKSVENRVFEELPSDASGDQEITPDPDSCIFVGVLEERKGVLELLKAWEEVEELNPTATLTIIGPGPLADLVVSWVALNPSRRTYVGQLPRAQVQKTIATAVTLIAPSMPDGRWREQVGLPIKEGLAQGLTVVTTDQTGLDSWLQRHGHHVVSASNIDAELPTAIQKAIEHPLNRVTVIESLPRVEGRYQADSWIHER</sequence>
<dbReference type="GO" id="GO:0016757">
    <property type="term" value="F:glycosyltransferase activity"/>
    <property type="evidence" value="ECO:0007669"/>
    <property type="project" value="TreeGrafter"/>
</dbReference>
<dbReference type="Pfam" id="PF13692">
    <property type="entry name" value="Glyco_trans_1_4"/>
    <property type="match status" value="1"/>
</dbReference>
<name>A0A917B237_9MICO</name>
<dbReference type="SUPFAM" id="SSF53756">
    <property type="entry name" value="UDP-Glycosyltransferase/glycogen phosphorylase"/>
    <property type="match status" value="1"/>
</dbReference>
<dbReference type="PANTHER" id="PTHR45947">
    <property type="entry name" value="SULFOQUINOVOSYL TRANSFERASE SQD2"/>
    <property type="match status" value="1"/>
</dbReference>
<dbReference type="PANTHER" id="PTHR45947:SF13">
    <property type="entry name" value="TRANSFERASE"/>
    <property type="match status" value="1"/>
</dbReference>
<gene>
    <name evidence="1" type="ORF">GCM10011399_03410</name>
</gene>
<accession>A0A917B237</accession>
<evidence type="ECO:0000313" key="2">
    <source>
        <dbReference type="Proteomes" id="UP000598775"/>
    </source>
</evidence>
<reference evidence="1 2" key="1">
    <citation type="journal article" date="2014" name="Int. J. Syst. Evol. Microbiol.">
        <title>Complete genome sequence of Corynebacterium casei LMG S-19264T (=DSM 44701T), isolated from a smear-ripened cheese.</title>
        <authorList>
            <consortium name="US DOE Joint Genome Institute (JGI-PGF)"/>
            <person name="Walter F."/>
            <person name="Albersmeier A."/>
            <person name="Kalinowski J."/>
            <person name="Ruckert C."/>
        </authorList>
    </citation>
    <scope>NUCLEOTIDE SEQUENCE [LARGE SCALE GENOMIC DNA]</scope>
    <source>
        <strain evidence="1 2">CGMCC 1.12976</strain>
    </source>
</reference>
<keyword evidence="2" id="KW-1185">Reference proteome</keyword>
<comment type="caution">
    <text evidence="1">The sequence shown here is derived from an EMBL/GenBank/DDBJ whole genome shotgun (WGS) entry which is preliminary data.</text>
</comment>
<dbReference type="EMBL" id="BMGP01000001">
    <property type="protein sequence ID" value="GGF12804.1"/>
    <property type="molecule type" value="Genomic_DNA"/>
</dbReference>
<evidence type="ECO:0008006" key="3">
    <source>
        <dbReference type="Google" id="ProtNLM"/>
    </source>
</evidence>
<dbReference type="Gene3D" id="3.40.50.2000">
    <property type="entry name" value="Glycogen Phosphorylase B"/>
    <property type="match status" value="1"/>
</dbReference>
<proteinExistence type="predicted"/>
<protein>
    <recommendedName>
        <fullName evidence="3">Glycosyltransferase</fullName>
    </recommendedName>
</protein>
<evidence type="ECO:0000313" key="1">
    <source>
        <dbReference type="EMBL" id="GGF12804.1"/>
    </source>
</evidence>